<keyword evidence="3" id="KW-1185">Reference proteome</keyword>
<accession>A0AA35YYG9</accession>
<reference evidence="2" key="1">
    <citation type="submission" date="2023-04" db="EMBL/GenBank/DDBJ databases">
        <authorList>
            <person name="Vijverberg K."/>
            <person name="Xiong W."/>
            <person name="Schranz E."/>
        </authorList>
    </citation>
    <scope>NUCLEOTIDE SEQUENCE</scope>
</reference>
<protein>
    <submittedName>
        <fullName evidence="2">Uncharacterized protein</fullName>
    </submittedName>
</protein>
<sequence length="287" mass="32851">MVNSTIGQSSCAKKLHLVELDDVVEDQGGDHANLDDVVQDQGGENPNMDDVVQDQGGEHANMDDVVQDQGDHHSEHEKFADSDDLGQQSEERYNELVDDENNVSEVEDIKVIDNDRWDSLDEGSDDERKRICVLENLAKEKRCNLGNVHKASFYVAQKFKSKKDLKEKIDMHALETRRNLYYKKKEKLRLRALYIGVLPVMNVSGVVGLNTKSKSKDKEVNSDKVNCSWFLHTSRSNTESPWFVRTLNYNHTCLQIRKIRACTATFISKRIMDQIDMNPRTPLRALQ</sequence>
<gene>
    <name evidence="2" type="ORF">LSALG_LOCUS22228</name>
</gene>
<dbReference type="AlphaFoldDB" id="A0AA35YYG9"/>
<feature type="region of interest" description="Disordered" evidence="1">
    <location>
        <begin position="26"/>
        <end position="87"/>
    </location>
</feature>
<dbReference type="PANTHER" id="PTHR31973">
    <property type="entry name" value="POLYPROTEIN, PUTATIVE-RELATED"/>
    <property type="match status" value="1"/>
</dbReference>
<organism evidence="2 3">
    <name type="scientific">Lactuca saligna</name>
    <name type="common">Willowleaf lettuce</name>
    <dbReference type="NCBI Taxonomy" id="75948"/>
    <lineage>
        <taxon>Eukaryota</taxon>
        <taxon>Viridiplantae</taxon>
        <taxon>Streptophyta</taxon>
        <taxon>Embryophyta</taxon>
        <taxon>Tracheophyta</taxon>
        <taxon>Spermatophyta</taxon>
        <taxon>Magnoliopsida</taxon>
        <taxon>eudicotyledons</taxon>
        <taxon>Gunneridae</taxon>
        <taxon>Pentapetalae</taxon>
        <taxon>asterids</taxon>
        <taxon>campanulids</taxon>
        <taxon>Asterales</taxon>
        <taxon>Asteraceae</taxon>
        <taxon>Cichorioideae</taxon>
        <taxon>Cichorieae</taxon>
        <taxon>Lactucinae</taxon>
        <taxon>Lactuca</taxon>
    </lineage>
</organism>
<feature type="compositionally biased region" description="Basic and acidic residues" evidence="1">
    <location>
        <begin position="69"/>
        <end position="81"/>
    </location>
</feature>
<evidence type="ECO:0000256" key="1">
    <source>
        <dbReference type="SAM" id="MobiDB-lite"/>
    </source>
</evidence>
<name>A0AA35YYG9_LACSI</name>
<dbReference type="PANTHER" id="PTHR31973:SF190">
    <property type="entry name" value="MULE TRANSPOSASE DOMAIN-CONTAINING PROTEIN"/>
    <property type="match status" value="1"/>
</dbReference>
<dbReference type="EMBL" id="OX465080">
    <property type="protein sequence ID" value="CAI9282593.1"/>
    <property type="molecule type" value="Genomic_DNA"/>
</dbReference>
<evidence type="ECO:0000313" key="3">
    <source>
        <dbReference type="Proteomes" id="UP001177003"/>
    </source>
</evidence>
<proteinExistence type="predicted"/>
<evidence type="ECO:0000313" key="2">
    <source>
        <dbReference type="EMBL" id="CAI9282593.1"/>
    </source>
</evidence>
<dbReference type="Proteomes" id="UP001177003">
    <property type="component" value="Chromosome 4"/>
</dbReference>